<comment type="caution">
    <text evidence="2">The sequence shown here is derived from an EMBL/GenBank/DDBJ whole genome shotgun (WGS) entry which is preliminary data.</text>
</comment>
<dbReference type="EMBL" id="JAHRIO010084384">
    <property type="protein sequence ID" value="MEQ2186533.1"/>
    <property type="molecule type" value="Genomic_DNA"/>
</dbReference>
<dbReference type="PROSITE" id="PS50835">
    <property type="entry name" value="IG_LIKE"/>
    <property type="match status" value="1"/>
</dbReference>
<organism evidence="2 3">
    <name type="scientific">Goodea atripinnis</name>
    <dbReference type="NCBI Taxonomy" id="208336"/>
    <lineage>
        <taxon>Eukaryota</taxon>
        <taxon>Metazoa</taxon>
        <taxon>Chordata</taxon>
        <taxon>Craniata</taxon>
        <taxon>Vertebrata</taxon>
        <taxon>Euteleostomi</taxon>
        <taxon>Actinopterygii</taxon>
        <taxon>Neopterygii</taxon>
        <taxon>Teleostei</taxon>
        <taxon>Neoteleostei</taxon>
        <taxon>Acanthomorphata</taxon>
        <taxon>Ovalentaria</taxon>
        <taxon>Atherinomorphae</taxon>
        <taxon>Cyprinodontiformes</taxon>
        <taxon>Goodeidae</taxon>
        <taxon>Goodea</taxon>
    </lineage>
</organism>
<reference evidence="2 3" key="1">
    <citation type="submission" date="2021-06" db="EMBL/GenBank/DDBJ databases">
        <authorList>
            <person name="Palmer J.M."/>
        </authorList>
    </citation>
    <scope>NUCLEOTIDE SEQUENCE [LARGE SCALE GENOMIC DNA]</scope>
    <source>
        <strain evidence="2 3">GA_2019</strain>
        <tissue evidence="2">Muscle</tissue>
    </source>
</reference>
<dbReference type="CDD" id="cd00096">
    <property type="entry name" value="Ig"/>
    <property type="match status" value="1"/>
</dbReference>
<accession>A0ABV0PSZ0</accession>
<dbReference type="SUPFAM" id="SSF48726">
    <property type="entry name" value="Immunoglobulin"/>
    <property type="match status" value="1"/>
</dbReference>
<evidence type="ECO:0000259" key="1">
    <source>
        <dbReference type="PROSITE" id="PS50835"/>
    </source>
</evidence>
<keyword evidence="3" id="KW-1185">Reference proteome</keyword>
<sequence length="87" mass="9442">MVVLRCPQKNDANTKISWTNHTRQRMNPTSMSGQAADGSQMDVLLQGGSLVILRASLSYQGNYSCSVSPCSILSCLLRETSALKDCC</sequence>
<evidence type="ECO:0000313" key="3">
    <source>
        <dbReference type="Proteomes" id="UP001476798"/>
    </source>
</evidence>
<dbReference type="Proteomes" id="UP001476798">
    <property type="component" value="Unassembled WGS sequence"/>
</dbReference>
<gene>
    <name evidence="2" type="ORF">GOODEAATRI_029588</name>
</gene>
<dbReference type="Gene3D" id="2.60.40.10">
    <property type="entry name" value="Immunoglobulins"/>
    <property type="match status" value="1"/>
</dbReference>
<dbReference type="InterPro" id="IPR013783">
    <property type="entry name" value="Ig-like_fold"/>
</dbReference>
<dbReference type="InterPro" id="IPR007110">
    <property type="entry name" value="Ig-like_dom"/>
</dbReference>
<name>A0ABV0PSZ0_9TELE</name>
<feature type="domain" description="Ig-like" evidence="1">
    <location>
        <begin position="1"/>
        <end position="68"/>
    </location>
</feature>
<evidence type="ECO:0000313" key="2">
    <source>
        <dbReference type="EMBL" id="MEQ2186533.1"/>
    </source>
</evidence>
<proteinExistence type="predicted"/>
<protein>
    <recommendedName>
        <fullName evidence="1">Ig-like domain-containing protein</fullName>
    </recommendedName>
</protein>
<dbReference type="InterPro" id="IPR036179">
    <property type="entry name" value="Ig-like_dom_sf"/>
</dbReference>